<dbReference type="Gene3D" id="1.25.40.390">
    <property type="match status" value="1"/>
</dbReference>
<keyword evidence="2" id="KW-1185">Reference proteome</keyword>
<dbReference type="Proteomes" id="UP000198820">
    <property type="component" value="Unassembled WGS sequence"/>
</dbReference>
<dbReference type="RefSeq" id="WP_093244561.1">
    <property type="nucleotide sequence ID" value="NZ_FNQF01000008.1"/>
</dbReference>
<dbReference type="PROSITE" id="PS51257">
    <property type="entry name" value="PROKAR_LIPOPROTEIN"/>
    <property type="match status" value="1"/>
</dbReference>
<evidence type="ECO:0000313" key="2">
    <source>
        <dbReference type="Proteomes" id="UP000198820"/>
    </source>
</evidence>
<dbReference type="AlphaFoldDB" id="A0A1H4CMQ6"/>
<proteinExistence type="predicted"/>
<organism evidence="1 2">
    <name type="scientific">Psychroflexus halocasei</name>
    <dbReference type="NCBI Taxonomy" id="908615"/>
    <lineage>
        <taxon>Bacteria</taxon>
        <taxon>Pseudomonadati</taxon>
        <taxon>Bacteroidota</taxon>
        <taxon>Flavobacteriia</taxon>
        <taxon>Flavobacteriales</taxon>
        <taxon>Flavobacteriaceae</taxon>
        <taxon>Psychroflexus</taxon>
    </lineage>
</organism>
<dbReference type="EMBL" id="FNQF01000008">
    <property type="protein sequence ID" value="SEA61603.1"/>
    <property type="molecule type" value="Genomic_DNA"/>
</dbReference>
<dbReference type="STRING" id="908615.SAMN05421540_10876"/>
<reference evidence="1 2" key="1">
    <citation type="submission" date="2016-10" db="EMBL/GenBank/DDBJ databases">
        <authorList>
            <person name="de Groot N.N."/>
        </authorList>
    </citation>
    <scope>NUCLEOTIDE SEQUENCE [LARGE SCALE GENOMIC DNA]</scope>
    <source>
        <strain evidence="1 2">DSM 23581</strain>
    </source>
</reference>
<accession>A0A1H4CMQ6</accession>
<gene>
    <name evidence="1" type="ORF">SAMN05421540_10876</name>
</gene>
<name>A0A1H4CMQ6_9FLAO</name>
<evidence type="ECO:0000313" key="1">
    <source>
        <dbReference type="EMBL" id="SEA61603.1"/>
    </source>
</evidence>
<dbReference type="SUPFAM" id="SSF48452">
    <property type="entry name" value="TPR-like"/>
    <property type="match status" value="1"/>
</dbReference>
<dbReference type="InterPro" id="IPR041662">
    <property type="entry name" value="SusD-like_2"/>
</dbReference>
<dbReference type="Pfam" id="PF12771">
    <property type="entry name" value="SusD-like_2"/>
    <property type="match status" value="1"/>
</dbReference>
<dbReference type="InterPro" id="IPR011990">
    <property type="entry name" value="TPR-like_helical_dom_sf"/>
</dbReference>
<protein>
    <submittedName>
        <fullName evidence="1">Starch-binding associating with outer membrane</fullName>
    </submittedName>
</protein>
<sequence>MKKYIITFIVVSLFIGCADDDKYERLNEDPKNPTTVSEDFLFTSAVVSLGDLLASPNVNTNIYRFVSQYLTSTEYLDEPNYKLVSRNVPQTQWSETYRDVLLDLDDAKSYIEEKENLTQAEKDARLGQIEVIQVYAWQMLVDTFGDVPYTEALRAQEITNPVYDDASGIYEDLLTRIQAARTMLQAGQGFSGPDVIYMGDMAKWEKFANSLQLRLALRVADVSGMQSMAQTAAEDAISSSAGVMASNADNAVIQYQSSPPNTNPLWEDLVQSGRSDYVSANTIVDIMNDLDDPRRSYYFDDNLGAGVFDGGTYGGSNTYANYTHIGDAFKDPTHPGIYMDYAEVSFLLAEAAARTYATPSTADVHYEDGITASMNYAGITNAADISAYIAQPDVAYDATNWRESIGEQFWIAMFDNPFQGWAVWRKFDAPTFNLPEDTNNPVPLRYTYPVSEQNLNESNYNAASSAIGGDEQQTALFWDTMQ</sequence>